<dbReference type="Pfam" id="PF07963">
    <property type="entry name" value="N_methyl"/>
    <property type="match status" value="1"/>
</dbReference>
<dbReference type="NCBIfam" id="TIGR02532">
    <property type="entry name" value="IV_pilin_GFxxxE"/>
    <property type="match status" value="1"/>
</dbReference>
<evidence type="ECO:0000256" key="2">
    <source>
        <dbReference type="SAM" id="Phobius"/>
    </source>
</evidence>
<keyword evidence="2" id="KW-0812">Transmembrane</keyword>
<gene>
    <name evidence="3" type="ORF">C2E25_02510</name>
</gene>
<keyword evidence="2" id="KW-1133">Transmembrane helix</keyword>
<feature type="transmembrane region" description="Helical" evidence="2">
    <location>
        <begin position="35"/>
        <end position="56"/>
    </location>
</feature>
<dbReference type="InterPro" id="IPR012902">
    <property type="entry name" value="N_methyl_site"/>
</dbReference>
<accession>A0A2K2HDT3</accession>
<dbReference type="PROSITE" id="PS00409">
    <property type="entry name" value="PROKAR_NTER_METHYL"/>
    <property type="match status" value="1"/>
</dbReference>
<dbReference type="Proteomes" id="UP000236340">
    <property type="component" value="Unassembled WGS sequence"/>
</dbReference>
<dbReference type="SUPFAM" id="SSF54523">
    <property type="entry name" value="Pili subunits"/>
    <property type="match status" value="1"/>
</dbReference>
<sequence length="174" mass="19223">MKMVERHISGQEMAKVARKEPSLVVRKGVFGCRGFSLIELIVAMVIIAVLAAIAIPQMKRFVERTRFSRAMSELRSIEKDIISFALSNDSYPNSLNDINRGGMKDPWGNPYQYANLAGGTPPRQSMFFTDLNTDFDLYSIGPDGVSQQVISDPASLDDVVRAGDGSWVGRGETF</sequence>
<dbReference type="GO" id="GO:0015628">
    <property type="term" value="P:protein secretion by the type II secretion system"/>
    <property type="evidence" value="ECO:0007669"/>
    <property type="project" value="InterPro"/>
</dbReference>
<keyword evidence="2" id="KW-0472">Membrane</keyword>
<evidence type="ECO:0000256" key="1">
    <source>
        <dbReference type="ARBA" id="ARBA00022481"/>
    </source>
</evidence>
<comment type="caution">
    <text evidence="3">The sequence shown here is derived from an EMBL/GenBank/DDBJ whole genome shotgun (WGS) entry which is preliminary data.</text>
</comment>
<dbReference type="EMBL" id="PPFX01000003">
    <property type="protein sequence ID" value="PNU21444.1"/>
    <property type="molecule type" value="Genomic_DNA"/>
</dbReference>
<organism evidence="3 4">
    <name type="scientific">Geothermobacter hydrogeniphilus</name>
    <dbReference type="NCBI Taxonomy" id="1969733"/>
    <lineage>
        <taxon>Bacteria</taxon>
        <taxon>Pseudomonadati</taxon>
        <taxon>Thermodesulfobacteriota</taxon>
        <taxon>Desulfuromonadia</taxon>
        <taxon>Desulfuromonadales</taxon>
        <taxon>Geothermobacteraceae</taxon>
        <taxon>Geothermobacter</taxon>
    </lineage>
</organism>
<dbReference type="InterPro" id="IPR000983">
    <property type="entry name" value="Bac_GSPG_pilin"/>
</dbReference>
<dbReference type="PRINTS" id="PR00813">
    <property type="entry name" value="BCTERIALGSPG"/>
</dbReference>
<dbReference type="Gene3D" id="3.30.700.10">
    <property type="entry name" value="Glycoprotein, Type 4 Pilin"/>
    <property type="match status" value="1"/>
</dbReference>
<keyword evidence="1" id="KW-0488">Methylation</keyword>
<name>A0A2K2HDT3_9BACT</name>
<dbReference type="InterPro" id="IPR045584">
    <property type="entry name" value="Pilin-like"/>
</dbReference>
<proteinExistence type="predicted"/>
<reference evidence="3 4" key="1">
    <citation type="journal article" date="2018" name="Genome Announc.">
        <title>Genome Sequence of Geothermobacter sp. HR-1 Iron Reducer from the Loihi Seamount.</title>
        <authorList>
            <person name="Smith H."/>
            <person name="Abuyen K."/>
            <person name="Tremblay J."/>
            <person name="Savalia P."/>
            <person name="Perez-Rodriguez I."/>
            <person name="Emerson D."/>
            <person name="Tully B."/>
            <person name="Amend J."/>
        </authorList>
    </citation>
    <scope>NUCLEOTIDE SEQUENCE [LARGE SCALE GENOMIC DNA]</scope>
    <source>
        <strain evidence="3 4">HR-1</strain>
    </source>
</reference>
<dbReference type="GO" id="GO:0015627">
    <property type="term" value="C:type II protein secretion system complex"/>
    <property type="evidence" value="ECO:0007669"/>
    <property type="project" value="InterPro"/>
</dbReference>
<protein>
    <submittedName>
        <fullName evidence="3">Prepilin-type cleavage/methylation domain-containing protein</fullName>
    </submittedName>
</protein>
<dbReference type="AlphaFoldDB" id="A0A2K2HDT3"/>
<evidence type="ECO:0000313" key="4">
    <source>
        <dbReference type="Proteomes" id="UP000236340"/>
    </source>
</evidence>
<evidence type="ECO:0000313" key="3">
    <source>
        <dbReference type="EMBL" id="PNU21444.1"/>
    </source>
</evidence>